<dbReference type="EMBL" id="LS992241">
    <property type="protein sequence ID" value="SYX85567.1"/>
    <property type="molecule type" value="Genomic_DNA"/>
</dbReference>
<evidence type="ECO:0000313" key="1">
    <source>
        <dbReference type="EMBL" id="SYX85567.1"/>
    </source>
</evidence>
<proteinExistence type="predicted"/>
<dbReference type="Proteomes" id="UP000304148">
    <property type="component" value="Chromosome"/>
</dbReference>
<gene>
    <name evidence="1" type="ORF">PBLR_13989</name>
</gene>
<accession>A0A383RER3</accession>
<dbReference type="RefSeq" id="WP_138187366.1">
    <property type="nucleotide sequence ID" value="NZ_LS992241.1"/>
</dbReference>
<sequence>MIESTLLKELATHVNTRIAKVVLNKTYVITEFTVKQVSKSVVNLEYMIPLGSVDSVSLIELRAADGMVLTSNDVYIPLTSDTIIKQPITVKEVA</sequence>
<name>A0A383RER3_PAEAL</name>
<protein>
    <recommendedName>
        <fullName evidence="3">Ketopantoate hydroxymethyltransferase</fullName>
    </recommendedName>
</protein>
<reference evidence="2" key="1">
    <citation type="submission" date="2018-08" db="EMBL/GenBank/DDBJ databases">
        <authorList>
            <person name="Chevrot R."/>
        </authorList>
    </citation>
    <scope>NUCLEOTIDE SEQUENCE [LARGE SCALE GENOMIC DNA]</scope>
</reference>
<evidence type="ECO:0008006" key="3">
    <source>
        <dbReference type="Google" id="ProtNLM"/>
    </source>
</evidence>
<evidence type="ECO:0000313" key="2">
    <source>
        <dbReference type="Proteomes" id="UP000304148"/>
    </source>
</evidence>
<dbReference type="AlphaFoldDB" id="A0A383RER3"/>
<organism evidence="1 2">
    <name type="scientific">Paenibacillus alvei</name>
    <name type="common">Bacillus alvei</name>
    <dbReference type="NCBI Taxonomy" id="44250"/>
    <lineage>
        <taxon>Bacteria</taxon>
        <taxon>Bacillati</taxon>
        <taxon>Bacillota</taxon>
        <taxon>Bacilli</taxon>
        <taxon>Bacillales</taxon>
        <taxon>Paenibacillaceae</taxon>
        <taxon>Paenibacillus</taxon>
    </lineage>
</organism>